<proteinExistence type="predicted"/>
<dbReference type="Gene3D" id="3.40.50.300">
    <property type="entry name" value="P-loop containing nucleotide triphosphate hydrolases"/>
    <property type="match status" value="1"/>
</dbReference>
<accession>A0A081A8V1</accession>
<sequence>MEPRRPKHKQAPPLEVSQSELERALKDPKAYVFPNVDAERMAFPNGQEDADQLRVVHTHMSMVFMLPERVYKVKKQVDFGFADFSTLFKRFQACFAEVQLNKRLAPDVYMGVVPVSMKRVTREICVRCDDFWTPEKSNNLDWWLNDQFGEIVEWAVHMVRLPDDCTLLYRMDHGELNHHMLEQVAEKLVEFHADARRGPKIDHFGKESVVRHHIDENFDQTAAHTGVTVSEPVYRRVKELSYTWLKKLKHTFESRVENGYIGDTHGDLRLEHVYKLPGSSKDGTFVILDCIEFNEQFRFGDPLSDVAFLTMDIWRKGRPDLAHFLQQQYLLKAVQNSPENNDLFAFYAAYRAVVRAKVCGFRVMDPTLAAVRRVEETQRARCYWLVALELLSPPAQRSCLILVGGLPASGKSNLSKMLAESDNTLVWLRSDSIRKELTEQETTQEESIPKGDGSFEEGLYSPEMTRRTYDEVLKLCVKHLRKGDRVVVDATFRDLDQRQRFITTARVEGALFAFIMCECDREIIKGRMLARKNDISDATWEVYEHIETTWSYPERDTLTECTVVNTEKEKELTLRRAQLFLRKVGLL</sequence>
<name>A0A081A8V1_PHYNI</name>
<dbReference type="SUPFAM" id="SSF56112">
    <property type="entry name" value="Protein kinase-like (PK-like)"/>
    <property type="match status" value="1"/>
</dbReference>
<dbReference type="AlphaFoldDB" id="A0A081A8V1"/>
<comment type="caution">
    <text evidence="1">The sequence shown here is derived from an EMBL/GenBank/DDBJ whole genome shotgun (WGS) entry which is preliminary data.</text>
</comment>
<gene>
    <name evidence="1" type="ORF">F444_09068</name>
</gene>
<protein>
    <recommendedName>
        <fullName evidence="3">Aminoglycoside phosphotransferase domain-containing protein</fullName>
    </recommendedName>
</protein>
<dbReference type="SUPFAM" id="SSF52540">
    <property type="entry name" value="P-loop containing nucleoside triphosphate hydrolases"/>
    <property type="match status" value="1"/>
</dbReference>
<evidence type="ECO:0000313" key="1">
    <source>
        <dbReference type="EMBL" id="ETO75312.1"/>
    </source>
</evidence>
<reference evidence="1 2" key="1">
    <citation type="submission" date="2013-11" db="EMBL/GenBank/DDBJ databases">
        <title>The Genome Sequence of Phytophthora parasitica P1976.</title>
        <authorList>
            <consortium name="The Broad Institute Genomics Platform"/>
            <person name="Russ C."/>
            <person name="Tyler B."/>
            <person name="Panabieres F."/>
            <person name="Shan W."/>
            <person name="Tripathy S."/>
            <person name="Grunwald N."/>
            <person name="Machado M."/>
            <person name="Johnson C.S."/>
            <person name="Walker B."/>
            <person name="Young S."/>
            <person name="Zeng Q."/>
            <person name="Gargeya S."/>
            <person name="Fitzgerald M."/>
            <person name="Haas B."/>
            <person name="Abouelleil A."/>
            <person name="Allen A.W."/>
            <person name="Alvarado L."/>
            <person name="Arachchi H.M."/>
            <person name="Berlin A.M."/>
            <person name="Chapman S.B."/>
            <person name="Gainer-Dewar J."/>
            <person name="Goldberg J."/>
            <person name="Griggs A."/>
            <person name="Gujja S."/>
            <person name="Hansen M."/>
            <person name="Howarth C."/>
            <person name="Imamovic A."/>
            <person name="Ireland A."/>
            <person name="Larimer J."/>
            <person name="McCowan C."/>
            <person name="Murphy C."/>
            <person name="Pearson M."/>
            <person name="Poon T.W."/>
            <person name="Priest M."/>
            <person name="Roberts A."/>
            <person name="Saif S."/>
            <person name="Shea T."/>
            <person name="Sisk P."/>
            <person name="Sykes S."/>
            <person name="Wortman J."/>
            <person name="Nusbaum C."/>
            <person name="Birren B."/>
        </authorList>
    </citation>
    <scope>NUCLEOTIDE SEQUENCE [LARGE SCALE GENOMIC DNA]</scope>
    <source>
        <strain evidence="1 2">P1976</strain>
    </source>
</reference>
<dbReference type="InterPro" id="IPR052732">
    <property type="entry name" value="Cell-binding_unc_protein"/>
</dbReference>
<dbReference type="OrthoDB" id="58922at2759"/>
<dbReference type="InterPro" id="IPR011009">
    <property type="entry name" value="Kinase-like_dom_sf"/>
</dbReference>
<dbReference type="EMBL" id="ANJA01001682">
    <property type="protein sequence ID" value="ETO75312.1"/>
    <property type="molecule type" value="Genomic_DNA"/>
</dbReference>
<dbReference type="PANTHER" id="PTHR43883:SF1">
    <property type="entry name" value="GLUCONOKINASE"/>
    <property type="match status" value="1"/>
</dbReference>
<organism evidence="1 2">
    <name type="scientific">Phytophthora nicotianae P1976</name>
    <dbReference type="NCBI Taxonomy" id="1317066"/>
    <lineage>
        <taxon>Eukaryota</taxon>
        <taxon>Sar</taxon>
        <taxon>Stramenopiles</taxon>
        <taxon>Oomycota</taxon>
        <taxon>Peronosporomycetes</taxon>
        <taxon>Peronosporales</taxon>
        <taxon>Peronosporaceae</taxon>
        <taxon>Phytophthora</taxon>
    </lineage>
</organism>
<evidence type="ECO:0008006" key="3">
    <source>
        <dbReference type="Google" id="ProtNLM"/>
    </source>
</evidence>
<dbReference type="InterPro" id="IPR027417">
    <property type="entry name" value="P-loop_NTPase"/>
</dbReference>
<evidence type="ECO:0000313" key="2">
    <source>
        <dbReference type="Proteomes" id="UP000028582"/>
    </source>
</evidence>
<dbReference type="PANTHER" id="PTHR43883">
    <property type="entry name" value="SLR0207 PROTEIN"/>
    <property type="match status" value="1"/>
</dbReference>
<dbReference type="Proteomes" id="UP000028582">
    <property type="component" value="Unassembled WGS sequence"/>
</dbReference>
<dbReference type="Pfam" id="PF13671">
    <property type="entry name" value="AAA_33"/>
    <property type="match status" value="1"/>
</dbReference>